<organism evidence="11">
    <name type="scientific">freshwater metagenome</name>
    <dbReference type="NCBI Taxonomy" id="449393"/>
    <lineage>
        <taxon>unclassified sequences</taxon>
        <taxon>metagenomes</taxon>
        <taxon>ecological metagenomes</taxon>
    </lineage>
</organism>
<evidence type="ECO:0000259" key="10">
    <source>
        <dbReference type="PROSITE" id="PS51462"/>
    </source>
</evidence>
<keyword evidence="6" id="KW-0378">Hydrolase</keyword>
<dbReference type="Gene3D" id="3.90.79.10">
    <property type="entry name" value="Nucleoside Triphosphate Pyrophosphohydrolase"/>
    <property type="match status" value="1"/>
</dbReference>
<comment type="cofactor">
    <cofactor evidence="2">
        <name>Zn(2+)</name>
        <dbReference type="ChEBI" id="CHEBI:29105"/>
    </cofactor>
</comment>
<name>A0A6J6TZE2_9ZZZZ</name>
<dbReference type="InterPro" id="IPR020084">
    <property type="entry name" value="NUDIX_hydrolase_CS"/>
</dbReference>
<dbReference type="Pfam" id="PF00293">
    <property type="entry name" value="NUDIX"/>
    <property type="match status" value="1"/>
</dbReference>
<gene>
    <name evidence="11" type="ORF">UFOPK2827_00648</name>
</gene>
<dbReference type="GO" id="GO:0006742">
    <property type="term" value="P:NADP+ catabolic process"/>
    <property type="evidence" value="ECO:0007669"/>
    <property type="project" value="TreeGrafter"/>
</dbReference>
<keyword evidence="8" id="KW-0520">NAD</keyword>
<dbReference type="GO" id="GO:0046872">
    <property type="term" value="F:metal ion binding"/>
    <property type="evidence" value="ECO:0007669"/>
    <property type="project" value="UniProtKB-KW"/>
</dbReference>
<sequence length="314" mass="34315">MSAINQGPSQIDRAGELRTNKETLELLWSKAQIVHCVDGRIASRAGALAFQSASDIATMQASGEFAEGSRYFLGQDPVSRAPFFAWDTSWKSSHSDEELQAIAKERGLATLRELGGSLSGQEMELSLHAIALSNWHRAHPMCPRCGGPTRVDLGGAARLCEVDGSQHHPRTDSAVIVLIKDRNDRILLGHQPVWPEGRYSTFAGFLEPGETFEQCVSREVLEESGVSVSEISYLGSQPWPFPASIMIAFEAHTDNPEVARGDGEEITDVKWFTRAELLAAASDGSLLLPPTMSVARKMIERWLGQSAPGGETWR</sequence>
<dbReference type="InterPro" id="IPR000086">
    <property type="entry name" value="NUDIX_hydrolase_dom"/>
</dbReference>
<evidence type="ECO:0000256" key="4">
    <source>
        <dbReference type="ARBA" id="ARBA00012381"/>
    </source>
</evidence>
<evidence type="ECO:0000256" key="9">
    <source>
        <dbReference type="ARBA" id="ARBA00023679"/>
    </source>
</evidence>
<evidence type="ECO:0000256" key="8">
    <source>
        <dbReference type="ARBA" id="ARBA00023027"/>
    </source>
</evidence>
<evidence type="ECO:0000256" key="1">
    <source>
        <dbReference type="ARBA" id="ARBA00001946"/>
    </source>
</evidence>
<dbReference type="PANTHER" id="PTHR42904:SF6">
    <property type="entry name" value="NAD-CAPPED RNA HYDROLASE NUDT12"/>
    <property type="match status" value="1"/>
</dbReference>
<accession>A0A6J6TZE2</accession>
<dbReference type="CDD" id="cd03429">
    <property type="entry name" value="NUDIX_NADH_pyrophosphatase_Nudt13"/>
    <property type="match status" value="1"/>
</dbReference>
<dbReference type="Gene3D" id="3.90.79.20">
    <property type="match status" value="1"/>
</dbReference>
<dbReference type="NCBIfam" id="NF001299">
    <property type="entry name" value="PRK00241.1"/>
    <property type="match status" value="1"/>
</dbReference>
<keyword evidence="5" id="KW-0479">Metal-binding</keyword>
<dbReference type="GO" id="GO:0005829">
    <property type="term" value="C:cytosol"/>
    <property type="evidence" value="ECO:0007669"/>
    <property type="project" value="TreeGrafter"/>
</dbReference>
<proteinExistence type="inferred from homology"/>
<feature type="domain" description="Nudix hydrolase" evidence="10">
    <location>
        <begin position="169"/>
        <end position="294"/>
    </location>
</feature>
<evidence type="ECO:0000256" key="5">
    <source>
        <dbReference type="ARBA" id="ARBA00022723"/>
    </source>
</evidence>
<comment type="catalytic activity">
    <reaction evidence="9">
        <text>a 5'-end NAD(+)-phospho-ribonucleoside in mRNA + H2O = a 5'-end phospho-adenosine-phospho-ribonucleoside in mRNA + beta-nicotinamide D-ribonucleotide + 2 H(+)</text>
        <dbReference type="Rhea" id="RHEA:60876"/>
        <dbReference type="Rhea" id="RHEA-COMP:15698"/>
        <dbReference type="Rhea" id="RHEA-COMP:15719"/>
        <dbReference type="ChEBI" id="CHEBI:14649"/>
        <dbReference type="ChEBI" id="CHEBI:15377"/>
        <dbReference type="ChEBI" id="CHEBI:15378"/>
        <dbReference type="ChEBI" id="CHEBI:144029"/>
        <dbReference type="ChEBI" id="CHEBI:144051"/>
    </reaction>
    <physiologicalReaction direction="left-to-right" evidence="9">
        <dbReference type="Rhea" id="RHEA:60877"/>
    </physiologicalReaction>
</comment>
<reference evidence="11" key="1">
    <citation type="submission" date="2020-05" db="EMBL/GenBank/DDBJ databases">
        <authorList>
            <person name="Chiriac C."/>
            <person name="Salcher M."/>
            <person name="Ghai R."/>
            <person name="Kavagutti S V."/>
        </authorList>
    </citation>
    <scope>NUCLEOTIDE SEQUENCE</scope>
</reference>
<dbReference type="PROSITE" id="PS00893">
    <property type="entry name" value="NUDIX_BOX"/>
    <property type="match status" value="1"/>
</dbReference>
<evidence type="ECO:0000256" key="3">
    <source>
        <dbReference type="ARBA" id="ARBA00009595"/>
    </source>
</evidence>
<comment type="cofactor">
    <cofactor evidence="1">
        <name>Mg(2+)</name>
        <dbReference type="ChEBI" id="CHEBI:18420"/>
    </cofactor>
</comment>
<dbReference type="EC" id="3.6.1.22" evidence="4"/>
<dbReference type="InterPro" id="IPR050241">
    <property type="entry name" value="NAD-cap_RNA_hydrolase_NudC"/>
</dbReference>
<dbReference type="InterPro" id="IPR049734">
    <property type="entry name" value="NudC-like_C"/>
</dbReference>
<evidence type="ECO:0000313" key="11">
    <source>
        <dbReference type="EMBL" id="CAB4753020.1"/>
    </source>
</evidence>
<comment type="similarity">
    <text evidence="3">Belongs to the Nudix hydrolase family. NudC subfamily.</text>
</comment>
<evidence type="ECO:0000256" key="2">
    <source>
        <dbReference type="ARBA" id="ARBA00001947"/>
    </source>
</evidence>
<protein>
    <recommendedName>
        <fullName evidence="4">NAD(+) diphosphatase</fullName>
        <ecNumber evidence="4">3.6.1.22</ecNumber>
    </recommendedName>
</protein>
<dbReference type="GO" id="GO:0019677">
    <property type="term" value="P:NAD+ catabolic process"/>
    <property type="evidence" value="ECO:0007669"/>
    <property type="project" value="TreeGrafter"/>
</dbReference>
<dbReference type="PROSITE" id="PS51462">
    <property type="entry name" value="NUDIX"/>
    <property type="match status" value="1"/>
</dbReference>
<dbReference type="AlphaFoldDB" id="A0A6J6TZE2"/>
<dbReference type="GO" id="GO:0035529">
    <property type="term" value="F:NADH pyrophosphatase activity"/>
    <property type="evidence" value="ECO:0007669"/>
    <property type="project" value="TreeGrafter"/>
</dbReference>
<dbReference type="EMBL" id="CAEZZE010000112">
    <property type="protein sequence ID" value="CAB4753020.1"/>
    <property type="molecule type" value="Genomic_DNA"/>
</dbReference>
<dbReference type="InterPro" id="IPR015797">
    <property type="entry name" value="NUDIX_hydrolase-like_dom_sf"/>
</dbReference>
<evidence type="ECO:0000256" key="6">
    <source>
        <dbReference type="ARBA" id="ARBA00022801"/>
    </source>
</evidence>
<keyword evidence="7" id="KW-0460">Magnesium</keyword>
<evidence type="ECO:0000256" key="7">
    <source>
        <dbReference type="ARBA" id="ARBA00022842"/>
    </source>
</evidence>
<dbReference type="PANTHER" id="PTHR42904">
    <property type="entry name" value="NUDIX HYDROLASE, NUDC SUBFAMILY"/>
    <property type="match status" value="1"/>
</dbReference>
<dbReference type="SUPFAM" id="SSF55811">
    <property type="entry name" value="Nudix"/>
    <property type="match status" value="1"/>
</dbReference>